<dbReference type="Gene3D" id="1.10.10.10">
    <property type="entry name" value="Winged helix-like DNA-binding domain superfamily/Winged helix DNA-binding domain"/>
    <property type="match status" value="1"/>
</dbReference>
<evidence type="ECO:0000256" key="3">
    <source>
        <dbReference type="ARBA" id="ARBA00022989"/>
    </source>
</evidence>
<gene>
    <name evidence="7" type="ORF">CSUI_006747</name>
</gene>
<feature type="compositionally biased region" description="Polar residues" evidence="5">
    <location>
        <begin position="119"/>
        <end position="128"/>
    </location>
</feature>
<dbReference type="GeneID" id="94430111"/>
<dbReference type="RefSeq" id="XP_067921132.1">
    <property type="nucleotide sequence ID" value="XM_068066900.1"/>
</dbReference>
<dbReference type="PANTHER" id="PTHR48176:SF1">
    <property type="entry name" value="DDRGK DOMAIN-CONTAINING PROTEIN 1"/>
    <property type="match status" value="1"/>
</dbReference>
<accession>A0A2C6KT05</accession>
<dbReference type="InterPro" id="IPR036390">
    <property type="entry name" value="WH_DNA-bd_sf"/>
</dbReference>
<dbReference type="InterPro" id="IPR036388">
    <property type="entry name" value="WH-like_DNA-bd_sf"/>
</dbReference>
<keyword evidence="3 6" id="KW-1133">Transmembrane helix</keyword>
<evidence type="ECO:0000256" key="4">
    <source>
        <dbReference type="ARBA" id="ARBA00023136"/>
    </source>
</evidence>
<evidence type="ECO:0000313" key="8">
    <source>
        <dbReference type="Proteomes" id="UP000221165"/>
    </source>
</evidence>
<feature type="region of interest" description="Disordered" evidence="5">
    <location>
        <begin position="110"/>
        <end position="131"/>
    </location>
</feature>
<dbReference type="Proteomes" id="UP000221165">
    <property type="component" value="Unassembled WGS sequence"/>
</dbReference>
<evidence type="ECO:0000256" key="6">
    <source>
        <dbReference type="SAM" id="Phobius"/>
    </source>
</evidence>
<keyword evidence="2 6" id="KW-0812">Transmembrane</keyword>
<comment type="subcellular location">
    <subcellularLocation>
        <location evidence="1">Membrane</location>
        <topology evidence="1">Single-pass membrane protein</topology>
    </subcellularLocation>
</comment>
<dbReference type="GO" id="GO:0016020">
    <property type="term" value="C:membrane"/>
    <property type="evidence" value="ECO:0007669"/>
    <property type="project" value="UniProtKB-SubCell"/>
</dbReference>
<organism evidence="7 8">
    <name type="scientific">Cystoisospora suis</name>
    <dbReference type="NCBI Taxonomy" id="483139"/>
    <lineage>
        <taxon>Eukaryota</taxon>
        <taxon>Sar</taxon>
        <taxon>Alveolata</taxon>
        <taxon>Apicomplexa</taxon>
        <taxon>Conoidasida</taxon>
        <taxon>Coccidia</taxon>
        <taxon>Eucoccidiorida</taxon>
        <taxon>Eimeriorina</taxon>
        <taxon>Sarcocystidae</taxon>
        <taxon>Cystoisospora</taxon>
    </lineage>
</organism>
<feature type="region of interest" description="Disordered" evidence="5">
    <location>
        <begin position="144"/>
        <end position="254"/>
    </location>
</feature>
<comment type="caution">
    <text evidence="7">The sequence shown here is derived from an EMBL/GenBank/DDBJ whole genome shotgun (WGS) entry which is preliminary data.</text>
</comment>
<dbReference type="InterPro" id="IPR050899">
    <property type="entry name" value="DDRGK_domain-containing"/>
</dbReference>
<dbReference type="GO" id="GO:0044389">
    <property type="term" value="F:ubiquitin-like protein ligase binding"/>
    <property type="evidence" value="ECO:0007669"/>
    <property type="project" value="TreeGrafter"/>
</dbReference>
<keyword evidence="4 6" id="KW-0472">Membrane</keyword>
<protein>
    <submittedName>
        <fullName evidence="7">Ddrgk domain protein</fullName>
    </submittedName>
</protein>
<feature type="compositionally biased region" description="Polar residues" evidence="5">
    <location>
        <begin position="215"/>
        <end position="228"/>
    </location>
</feature>
<reference evidence="7 8" key="1">
    <citation type="journal article" date="2017" name="Int. J. Parasitol.">
        <title>The genome of the protozoan parasite Cystoisospora suis and a reverse vaccinology approach to identify vaccine candidates.</title>
        <authorList>
            <person name="Palmieri N."/>
            <person name="Shrestha A."/>
            <person name="Ruttkowski B."/>
            <person name="Beck T."/>
            <person name="Vogl C."/>
            <person name="Tomley F."/>
            <person name="Blake D.P."/>
            <person name="Joachim A."/>
        </authorList>
    </citation>
    <scope>NUCLEOTIDE SEQUENCE [LARGE SCALE GENOMIC DNA]</scope>
    <source>
        <strain evidence="7 8">Wien I</strain>
    </source>
</reference>
<dbReference type="PANTHER" id="PTHR48176">
    <property type="entry name" value="DDRGK DOMAIN-CONTAINING PROTEIN 1"/>
    <property type="match status" value="1"/>
</dbReference>
<dbReference type="SMART" id="SM01128">
    <property type="entry name" value="DDRGK"/>
    <property type="match status" value="1"/>
</dbReference>
<sequence>MGDSTCVCLTGAVSPIPFCEGFSVFHSTIRAVLLLHLWHTIHAGASSPPRNSRGANQPPDEVADDISGGFHTLLSMFAIACLLALAVYSYRFLSSSRRHAADKTSAAVMRGGVPVDRGGNSSQQLTNASRRRMDRAALEELMAIPTVSQAGQDEMAGGGTASPTEETKASLRAAQRKREEREARRAERREERRQQGGEGGERTAVVAESDEDAQRTASQKTKGSSYQLRQLAKEKERLRREEEERRIAEEKKKKEEEEYNRWKAMFAVEESGEMALNDEEQERELDRFIRFLEGHKVTEVDDLAARFGLSAKDAVQRIRSLEDTGRLSGILDDRGKYVCVTEQELDALAEYLRLKGRIHKEKDLVPACNRIIRLQPDEEEKKRLDEEEREAMNLICLNEETEELSK</sequence>
<dbReference type="VEuPathDB" id="ToxoDB:CSUI_006747"/>
<evidence type="ECO:0000256" key="1">
    <source>
        <dbReference type="ARBA" id="ARBA00004167"/>
    </source>
</evidence>
<dbReference type="OrthoDB" id="2285710at2759"/>
<dbReference type="Pfam" id="PF09756">
    <property type="entry name" value="DDRGK"/>
    <property type="match status" value="1"/>
</dbReference>
<dbReference type="EMBL" id="MIGC01003441">
    <property type="protein sequence ID" value="PHJ19432.1"/>
    <property type="molecule type" value="Genomic_DNA"/>
</dbReference>
<dbReference type="SUPFAM" id="SSF46785">
    <property type="entry name" value="Winged helix' DNA-binding domain"/>
    <property type="match status" value="1"/>
</dbReference>
<evidence type="ECO:0000256" key="2">
    <source>
        <dbReference type="ARBA" id="ARBA00022692"/>
    </source>
</evidence>
<name>A0A2C6KT05_9APIC</name>
<evidence type="ECO:0000313" key="7">
    <source>
        <dbReference type="EMBL" id="PHJ19432.1"/>
    </source>
</evidence>
<keyword evidence="8" id="KW-1185">Reference proteome</keyword>
<feature type="compositionally biased region" description="Basic and acidic residues" evidence="5">
    <location>
        <begin position="231"/>
        <end position="254"/>
    </location>
</feature>
<feature type="transmembrane region" description="Helical" evidence="6">
    <location>
        <begin position="68"/>
        <end position="88"/>
    </location>
</feature>
<feature type="compositionally biased region" description="Basic and acidic residues" evidence="5">
    <location>
        <begin position="176"/>
        <end position="201"/>
    </location>
</feature>
<dbReference type="AlphaFoldDB" id="A0A2C6KT05"/>
<evidence type="ECO:0000256" key="5">
    <source>
        <dbReference type="SAM" id="MobiDB-lite"/>
    </source>
</evidence>
<proteinExistence type="predicted"/>
<dbReference type="InterPro" id="IPR019153">
    <property type="entry name" value="DDRGK_dom-contain"/>
</dbReference>